<dbReference type="InterPro" id="IPR036388">
    <property type="entry name" value="WH-like_DNA-bd_sf"/>
</dbReference>
<dbReference type="InterPro" id="IPR036390">
    <property type="entry name" value="WH_DNA-bd_sf"/>
</dbReference>
<keyword evidence="3" id="KW-0804">Transcription</keyword>
<protein>
    <submittedName>
        <fullName evidence="6">IclR family transcriptional regulator</fullName>
    </submittedName>
</protein>
<dbReference type="GO" id="GO:0003677">
    <property type="term" value="F:DNA binding"/>
    <property type="evidence" value="ECO:0007669"/>
    <property type="project" value="UniProtKB-KW"/>
</dbReference>
<name>A0A931AY29_9ACTN</name>
<dbReference type="PROSITE" id="PS51078">
    <property type="entry name" value="ICLR_ED"/>
    <property type="match status" value="1"/>
</dbReference>
<evidence type="ECO:0000313" key="6">
    <source>
        <dbReference type="EMBL" id="MBF9066969.1"/>
    </source>
</evidence>
<reference evidence="6" key="1">
    <citation type="submission" date="2020-11" db="EMBL/GenBank/DDBJ databases">
        <title>Isolation and identification of active actinomycetes.</title>
        <authorList>
            <person name="Yu B."/>
        </authorList>
    </citation>
    <scope>NUCLEOTIDE SEQUENCE</scope>
    <source>
        <strain evidence="6">NEAU-YB345</strain>
    </source>
</reference>
<keyword evidence="7" id="KW-1185">Reference proteome</keyword>
<accession>A0A931AY29</accession>
<feature type="domain" description="IclR-ED" evidence="5">
    <location>
        <begin position="85"/>
        <end position="267"/>
    </location>
</feature>
<keyword evidence="1" id="KW-0805">Transcription regulation</keyword>
<dbReference type="Proteomes" id="UP000657385">
    <property type="component" value="Unassembled WGS sequence"/>
</dbReference>
<organism evidence="6 7">
    <name type="scientific">Streptacidiphilus fuscans</name>
    <dbReference type="NCBI Taxonomy" id="2789292"/>
    <lineage>
        <taxon>Bacteria</taxon>
        <taxon>Bacillati</taxon>
        <taxon>Actinomycetota</taxon>
        <taxon>Actinomycetes</taxon>
        <taxon>Kitasatosporales</taxon>
        <taxon>Streptomycetaceae</taxon>
        <taxon>Streptacidiphilus</taxon>
    </lineage>
</organism>
<dbReference type="InterPro" id="IPR005471">
    <property type="entry name" value="Tscrpt_reg_IclR_N"/>
</dbReference>
<dbReference type="Pfam" id="PF09339">
    <property type="entry name" value="HTH_IclR"/>
    <property type="match status" value="1"/>
</dbReference>
<evidence type="ECO:0000259" key="5">
    <source>
        <dbReference type="PROSITE" id="PS51078"/>
    </source>
</evidence>
<dbReference type="GO" id="GO:0045892">
    <property type="term" value="P:negative regulation of DNA-templated transcription"/>
    <property type="evidence" value="ECO:0007669"/>
    <property type="project" value="TreeGrafter"/>
</dbReference>
<dbReference type="Pfam" id="PF01614">
    <property type="entry name" value="IclR_C"/>
    <property type="match status" value="1"/>
</dbReference>
<dbReference type="InterPro" id="IPR050707">
    <property type="entry name" value="HTH_MetabolicPath_Reg"/>
</dbReference>
<dbReference type="AlphaFoldDB" id="A0A931AY29"/>
<dbReference type="PANTHER" id="PTHR30136:SF24">
    <property type="entry name" value="HTH-TYPE TRANSCRIPTIONAL REPRESSOR ALLR"/>
    <property type="match status" value="1"/>
</dbReference>
<evidence type="ECO:0000256" key="1">
    <source>
        <dbReference type="ARBA" id="ARBA00023015"/>
    </source>
</evidence>
<keyword evidence="2" id="KW-0238">DNA-binding</keyword>
<dbReference type="PANTHER" id="PTHR30136">
    <property type="entry name" value="HELIX-TURN-HELIX TRANSCRIPTIONAL REGULATOR, ICLR FAMILY"/>
    <property type="match status" value="1"/>
</dbReference>
<dbReference type="PROSITE" id="PS51077">
    <property type="entry name" value="HTH_ICLR"/>
    <property type="match status" value="1"/>
</dbReference>
<dbReference type="Gene3D" id="1.10.10.10">
    <property type="entry name" value="Winged helix-like DNA-binding domain superfamily/Winged helix DNA-binding domain"/>
    <property type="match status" value="1"/>
</dbReference>
<evidence type="ECO:0000256" key="2">
    <source>
        <dbReference type="ARBA" id="ARBA00023125"/>
    </source>
</evidence>
<dbReference type="SMART" id="SM00346">
    <property type="entry name" value="HTH_ICLR"/>
    <property type="match status" value="1"/>
</dbReference>
<sequence length="269" mass="28576">MSPASGSPAAPDAGSRNSSASLRRALGILLQLADDTEDPRGASLSDLAGVLDMNKSTLLRLLAPLCETRLVEQDSDTGRYRLGWRTAQLGQTYLERLDLRTAAHDVLHGLMTATGETIHLVIADLPEVVYVDKADTPQPVRMHARIGSRQPAYCTGVGKAMLAHADEATVRSVIDRGLPRRTPNTLTTGPALLADLAVIRDRGYAVDEIENEAEIRCVAAAVFDHTGTAGCALSVSGPATRITTARVPELGRLVGEAAAEISRRLGARL</sequence>
<feature type="domain" description="HTH iclR-type" evidence="4">
    <location>
        <begin position="19"/>
        <end position="84"/>
    </location>
</feature>
<dbReference type="SUPFAM" id="SSF46785">
    <property type="entry name" value="Winged helix' DNA-binding domain"/>
    <property type="match status" value="1"/>
</dbReference>
<proteinExistence type="predicted"/>
<dbReference type="RefSeq" id="WP_196192131.1">
    <property type="nucleotide sequence ID" value="NZ_JADPRT010000001.1"/>
</dbReference>
<dbReference type="Gene3D" id="3.30.450.40">
    <property type="match status" value="1"/>
</dbReference>
<dbReference type="SUPFAM" id="SSF55781">
    <property type="entry name" value="GAF domain-like"/>
    <property type="match status" value="1"/>
</dbReference>
<dbReference type="EMBL" id="JADPRT010000001">
    <property type="protein sequence ID" value="MBF9066969.1"/>
    <property type="molecule type" value="Genomic_DNA"/>
</dbReference>
<dbReference type="InterPro" id="IPR014757">
    <property type="entry name" value="Tscrpt_reg_IclR_C"/>
</dbReference>
<dbReference type="InterPro" id="IPR029016">
    <property type="entry name" value="GAF-like_dom_sf"/>
</dbReference>
<evidence type="ECO:0000313" key="7">
    <source>
        <dbReference type="Proteomes" id="UP000657385"/>
    </source>
</evidence>
<comment type="caution">
    <text evidence="6">The sequence shown here is derived from an EMBL/GenBank/DDBJ whole genome shotgun (WGS) entry which is preliminary data.</text>
</comment>
<gene>
    <name evidence="6" type="ORF">I2501_02810</name>
</gene>
<dbReference type="GO" id="GO:0003700">
    <property type="term" value="F:DNA-binding transcription factor activity"/>
    <property type="evidence" value="ECO:0007669"/>
    <property type="project" value="TreeGrafter"/>
</dbReference>
<evidence type="ECO:0000256" key="3">
    <source>
        <dbReference type="ARBA" id="ARBA00023163"/>
    </source>
</evidence>
<evidence type="ECO:0000259" key="4">
    <source>
        <dbReference type="PROSITE" id="PS51077"/>
    </source>
</evidence>